<keyword evidence="3" id="KW-1185">Reference proteome</keyword>
<dbReference type="InterPro" id="IPR020846">
    <property type="entry name" value="MFS_dom"/>
</dbReference>
<dbReference type="InterPro" id="IPR050327">
    <property type="entry name" value="Proton-linked_MCT"/>
</dbReference>
<dbReference type="InterPro" id="IPR036259">
    <property type="entry name" value="MFS_trans_sf"/>
</dbReference>
<dbReference type="PANTHER" id="PTHR11360">
    <property type="entry name" value="MONOCARBOXYLATE TRANSPORTER"/>
    <property type="match status" value="1"/>
</dbReference>
<accession>A0A6S7JL48</accession>
<protein>
    <submittedName>
        <fullName evidence="2">Monocarboxylate transporter 12-B</fullName>
    </submittedName>
</protein>
<dbReference type="GO" id="GO:0016020">
    <property type="term" value="C:membrane"/>
    <property type="evidence" value="ECO:0007669"/>
    <property type="project" value="UniProtKB-SubCell"/>
</dbReference>
<dbReference type="PROSITE" id="PS50850">
    <property type="entry name" value="MFS"/>
    <property type="match status" value="1"/>
</dbReference>
<dbReference type="OrthoDB" id="6435476at2759"/>
<proteinExistence type="predicted"/>
<dbReference type="Pfam" id="PF07690">
    <property type="entry name" value="MFS_1"/>
    <property type="match status" value="1"/>
</dbReference>
<gene>
    <name evidence="2" type="ORF">PACLA_8A023377</name>
</gene>
<dbReference type="InterPro" id="IPR011701">
    <property type="entry name" value="MFS"/>
</dbReference>
<dbReference type="EMBL" id="CACRXK020017736">
    <property type="protein sequence ID" value="CAB4031571.1"/>
    <property type="molecule type" value="Genomic_DNA"/>
</dbReference>
<name>A0A6S7JL48_PARCT</name>
<dbReference type="PANTHER" id="PTHR11360:SF284">
    <property type="entry name" value="EG:103B4.3 PROTEIN-RELATED"/>
    <property type="match status" value="1"/>
</dbReference>
<dbReference type="GO" id="GO:0022857">
    <property type="term" value="F:transmembrane transporter activity"/>
    <property type="evidence" value="ECO:0007669"/>
    <property type="project" value="InterPro"/>
</dbReference>
<comment type="caution">
    <text evidence="2">The sequence shown here is derived from an EMBL/GenBank/DDBJ whole genome shotgun (WGS) entry which is preliminary data.</text>
</comment>
<organism evidence="2 3">
    <name type="scientific">Paramuricea clavata</name>
    <name type="common">Red gorgonian</name>
    <name type="synonym">Violescent sea-whip</name>
    <dbReference type="NCBI Taxonomy" id="317549"/>
    <lineage>
        <taxon>Eukaryota</taxon>
        <taxon>Metazoa</taxon>
        <taxon>Cnidaria</taxon>
        <taxon>Anthozoa</taxon>
        <taxon>Octocorallia</taxon>
        <taxon>Malacalcyonacea</taxon>
        <taxon>Plexauridae</taxon>
        <taxon>Paramuricea</taxon>
    </lineage>
</organism>
<comment type="subcellular location">
    <subcellularLocation>
        <location evidence="1">Membrane</location>
        <topology evidence="1">Multi-pass membrane protein</topology>
    </subcellularLocation>
</comment>
<evidence type="ECO:0000256" key="1">
    <source>
        <dbReference type="ARBA" id="ARBA00004141"/>
    </source>
</evidence>
<dbReference type="AlphaFoldDB" id="A0A6S7JL48"/>
<dbReference type="Proteomes" id="UP001152795">
    <property type="component" value="Unassembled WGS sequence"/>
</dbReference>
<evidence type="ECO:0000313" key="2">
    <source>
        <dbReference type="EMBL" id="CAB4031571.1"/>
    </source>
</evidence>
<sequence>MVRYGMTLGYSLSKAKWFLVVKGLTTLVGTLLVGRVNDKALKYGKIKLINLTVCVMFGIFSFLCSFVESFPLIIVYMALIGLVDGVWWAAYPVLVVEITFGYHSTEAFGLANLVIAFARLPGPPFLGWVFDITGDFRYVLYFMFVIPMIAAVLFAISSRVKVEKYFSLAEKSNARKTDVESSEVREDVSHCFLDDLAIAGALPYYETSV</sequence>
<dbReference type="SUPFAM" id="SSF103473">
    <property type="entry name" value="MFS general substrate transporter"/>
    <property type="match status" value="1"/>
</dbReference>
<dbReference type="Gene3D" id="1.20.1250.20">
    <property type="entry name" value="MFS general substrate transporter like domains"/>
    <property type="match status" value="1"/>
</dbReference>
<reference evidence="2" key="1">
    <citation type="submission" date="2020-04" db="EMBL/GenBank/DDBJ databases">
        <authorList>
            <person name="Alioto T."/>
            <person name="Alioto T."/>
            <person name="Gomez Garrido J."/>
        </authorList>
    </citation>
    <scope>NUCLEOTIDE SEQUENCE</scope>
    <source>
        <strain evidence="2">A484AB</strain>
    </source>
</reference>
<evidence type="ECO:0000313" key="3">
    <source>
        <dbReference type="Proteomes" id="UP001152795"/>
    </source>
</evidence>